<organism evidence="8 10">
    <name type="scientific">Fusobacterium pseudoperiodonticum</name>
    <dbReference type="NCBI Taxonomy" id="2663009"/>
    <lineage>
        <taxon>Bacteria</taxon>
        <taxon>Fusobacteriati</taxon>
        <taxon>Fusobacteriota</taxon>
        <taxon>Fusobacteriia</taxon>
        <taxon>Fusobacteriales</taxon>
        <taxon>Fusobacteriaceae</taxon>
        <taxon>Fusobacterium</taxon>
    </lineage>
</organism>
<gene>
    <name evidence="8" type="ORF">CTM71_10580</name>
    <name evidence="4" type="ORF">CTM72_00390</name>
    <name evidence="5" type="ORF">CTM74_09680</name>
    <name evidence="6" type="ORF">CTM86_03545</name>
    <name evidence="7" type="ORF">CTM98_08720</name>
</gene>
<dbReference type="Gene3D" id="3.40.630.40">
    <property type="entry name" value="Zn-dependent exopeptidases"/>
    <property type="match status" value="1"/>
</dbReference>
<evidence type="ECO:0000313" key="13">
    <source>
        <dbReference type="Proteomes" id="UP000231749"/>
    </source>
</evidence>
<feature type="chain" id="PRO_5015080099" evidence="2">
    <location>
        <begin position="21"/>
        <end position="342"/>
    </location>
</feature>
<dbReference type="EMBL" id="CP024702">
    <property type="protein sequence ID" value="ATV65729.1"/>
    <property type="molecule type" value="Genomic_DNA"/>
</dbReference>
<dbReference type="Proteomes" id="UP000230056">
    <property type="component" value="Chromosome"/>
</dbReference>
<accession>A0A2G9EIP9</accession>
<dbReference type="InterPro" id="IPR050695">
    <property type="entry name" value="N-acetylmuramoyl_amidase_3"/>
</dbReference>
<dbReference type="InterPro" id="IPR002508">
    <property type="entry name" value="MurNAc-LAA_cat"/>
</dbReference>
<dbReference type="AlphaFoldDB" id="A0A2G9EIP9"/>
<reference evidence="8 10" key="1">
    <citation type="submission" date="2017-11" db="EMBL/GenBank/DDBJ databases">
        <title>Genome sequencing of Fusobacterium periodonticum KCOM 1259.</title>
        <authorList>
            <person name="Kook J.-K."/>
            <person name="Park S.-N."/>
            <person name="Lim Y.K."/>
        </authorList>
    </citation>
    <scope>NUCLEOTIDE SEQUENCE [LARGE SCALE GENOMIC DNA]</scope>
    <source>
        <strain evidence="8 10">KCOM 1259</strain>
    </source>
</reference>
<dbReference type="EMBL" id="CP024700">
    <property type="protein sequence ID" value="ATV62074.1"/>
    <property type="molecule type" value="Genomic_DNA"/>
</dbReference>
<dbReference type="EMBL" id="CP024704">
    <property type="protein sequence ID" value="ATV70725.1"/>
    <property type="molecule type" value="Genomic_DNA"/>
</dbReference>
<reference evidence="5 9" key="3">
    <citation type="submission" date="2017-11" db="EMBL/GenBank/DDBJ databases">
        <title>Genome sequencing of Fusobacterium periodonticum KCOM 1263.</title>
        <authorList>
            <person name="Kook J.-K."/>
            <person name="Park S.-N."/>
            <person name="Lim Y.K."/>
        </authorList>
    </citation>
    <scope>NUCLEOTIDE SEQUENCE [LARGE SCALE GENOMIC DNA]</scope>
    <source>
        <strain evidence="5 9">KCOM 1263</strain>
    </source>
</reference>
<dbReference type="GO" id="GO:0008745">
    <property type="term" value="F:N-acetylmuramoyl-L-alanine amidase activity"/>
    <property type="evidence" value="ECO:0007669"/>
    <property type="project" value="InterPro"/>
</dbReference>
<dbReference type="SUPFAM" id="SSF53187">
    <property type="entry name" value="Zn-dependent exopeptidases"/>
    <property type="match status" value="1"/>
</dbReference>
<evidence type="ECO:0000313" key="7">
    <source>
        <dbReference type="EMBL" id="ATV70725.1"/>
    </source>
</evidence>
<evidence type="ECO:0000256" key="2">
    <source>
        <dbReference type="SAM" id="SignalP"/>
    </source>
</evidence>
<reference evidence="6" key="6">
    <citation type="submission" date="2017-11" db="EMBL/GenBank/DDBJ databases">
        <authorList>
            <person name="Kook J.-K."/>
            <person name="Park S.-N."/>
            <person name="Lim Y.K."/>
        </authorList>
    </citation>
    <scope>NUCLEOTIDE SEQUENCE</scope>
    <source>
        <strain evidence="6">KCOM 1282</strain>
    </source>
</reference>
<sequence length="342" mass="38087">MKKKLITAFFFFLLSVLSFSAQVKDVRFRNNTCSISLNAREGEYLVSADEESRLIYIEIQNLDSSSCEKFTKNLEYDIRDSNLFEDVVIDKTRDSVSITLQVAPKVGYVMDATNNRIDVNFHRTTKNKHLIVIDPGHGGKDSGAIRGSVVEKKIVLSVGTFLKEELSKDFNVVMTRDSDVFVVLSQRPKMANKSNAKLFVSIHANASESKNANGVEVFYFSKKSSPYAERIANFENTIGEQYGDSSDKIIQISGELAYKKNQENSIRLARKIAENISSGLALKNGGVHGANFAVLRGFNGTGVLIELGFVSNSYDAAILVDRDSQQKMAEEIAKSIKEYLTR</sequence>
<dbReference type="EMBL" id="CP024699">
    <property type="protein sequence ID" value="ATV58332.1"/>
    <property type="molecule type" value="Genomic_DNA"/>
</dbReference>
<dbReference type="EMBL" id="PEQY01000001">
    <property type="protein sequence ID" value="PIM80773.1"/>
    <property type="molecule type" value="Genomic_DNA"/>
</dbReference>
<reference evidence="7 12" key="5">
    <citation type="submission" date="2017-11" db="EMBL/GenBank/DDBJ databases">
        <title>Genome sequencing of Fusobacterium periodonticum KCOM 2555.</title>
        <authorList>
            <person name="Kook J.-K."/>
            <person name="Park S.-N."/>
            <person name="Lim Y.K."/>
        </authorList>
    </citation>
    <scope>NUCLEOTIDE SEQUENCE [LARGE SCALE GENOMIC DNA]</scope>
    <source>
        <strain evidence="7 12">KCOM 2555</strain>
    </source>
</reference>
<reference evidence="4 11" key="2">
    <citation type="submission" date="2017-11" db="EMBL/GenBank/DDBJ databases">
        <title>Genome sequencing of Fusobacterium periodonticum KCOM 1261.</title>
        <authorList>
            <person name="Kook J.-K."/>
            <person name="Park S.-N."/>
            <person name="Lim Y.K."/>
        </authorList>
    </citation>
    <scope>NUCLEOTIDE SEQUENCE [LARGE SCALE GENOMIC DNA]</scope>
    <source>
        <strain evidence="4 11">KCOM 1261</strain>
    </source>
</reference>
<dbReference type="FunFam" id="3.40.630.40:FF:000005">
    <property type="entry name" value="N-acetylmuramoyl-L-alanine amidase (AmiA)"/>
    <property type="match status" value="1"/>
</dbReference>
<evidence type="ECO:0000313" key="10">
    <source>
        <dbReference type="Proteomes" id="UP000229011"/>
    </source>
</evidence>
<dbReference type="RefSeq" id="WP_008793419.1">
    <property type="nucleotide sequence ID" value="NZ_CAURXN010000025.1"/>
</dbReference>
<reference evidence="6" key="7">
    <citation type="journal article" date="2019" name="Curr. Microbiol.">
        <title>Fusobacterium pseudoperiodonticum sp. nov., Isolated from the Human Oral Cavity.</title>
        <authorList>
            <person name="Park S.N."/>
            <person name="Lim Y.K."/>
            <person name="Shin J.H."/>
            <person name="Kim H.S."/>
            <person name="Jo E."/>
            <person name="Lee W.P."/>
            <person name="Shin Y."/>
            <person name="Paek J."/>
            <person name="Chang Y.H."/>
            <person name="Kim H."/>
            <person name="Kook J.K."/>
        </authorList>
    </citation>
    <scope>NUCLEOTIDE SEQUENCE</scope>
    <source>
        <strain evidence="6">KCOM 1282</strain>
    </source>
</reference>
<dbReference type="PANTHER" id="PTHR30404:SF0">
    <property type="entry name" value="N-ACETYLMURAMOYL-L-ALANINE AMIDASE AMIC"/>
    <property type="match status" value="1"/>
</dbReference>
<evidence type="ECO:0000313" key="11">
    <source>
        <dbReference type="Proteomes" id="UP000230056"/>
    </source>
</evidence>
<proteinExistence type="predicted"/>
<reference evidence="13" key="4">
    <citation type="submission" date="2017-11" db="EMBL/GenBank/DDBJ databases">
        <title>Genome sequencing of Fusobacterium periodonticum KCOM 1282.</title>
        <authorList>
            <person name="Kook J.-K."/>
            <person name="Park S.-N."/>
            <person name="Lim Y.K."/>
        </authorList>
    </citation>
    <scope>NUCLEOTIDE SEQUENCE [LARGE SCALE GENOMIC DNA]</scope>
    <source>
        <strain evidence="13">KCOM 1282</strain>
    </source>
</reference>
<evidence type="ECO:0000313" key="5">
    <source>
        <dbReference type="EMBL" id="ATV62074.1"/>
    </source>
</evidence>
<keyword evidence="9" id="KW-1185">Reference proteome</keyword>
<dbReference type="Pfam" id="PF01520">
    <property type="entry name" value="Amidase_3"/>
    <property type="match status" value="1"/>
</dbReference>
<protein>
    <submittedName>
        <fullName evidence="8">N-acetylmuramoyl-L-alanine amidase</fullName>
    </submittedName>
</protein>
<evidence type="ECO:0000313" key="12">
    <source>
        <dbReference type="Proteomes" id="UP000230781"/>
    </source>
</evidence>
<name>A0A2G9EIP9_9FUSO</name>
<feature type="signal peptide" evidence="2">
    <location>
        <begin position="1"/>
        <end position="20"/>
    </location>
</feature>
<dbReference type="GeneID" id="93328867"/>
<keyword evidence="2" id="KW-0732">Signal</keyword>
<dbReference type="GO" id="GO:0009253">
    <property type="term" value="P:peptidoglycan catabolic process"/>
    <property type="evidence" value="ECO:0007669"/>
    <property type="project" value="InterPro"/>
</dbReference>
<evidence type="ECO:0000313" key="8">
    <source>
        <dbReference type="EMBL" id="PIM80773.1"/>
    </source>
</evidence>
<feature type="domain" description="MurNAc-LAA" evidence="3">
    <location>
        <begin position="188"/>
        <end position="337"/>
    </location>
</feature>
<dbReference type="PANTHER" id="PTHR30404">
    <property type="entry name" value="N-ACETYLMURAMOYL-L-ALANINE AMIDASE"/>
    <property type="match status" value="1"/>
</dbReference>
<dbReference type="Proteomes" id="UP000231749">
    <property type="component" value="Chromosome"/>
</dbReference>
<dbReference type="Proteomes" id="UP000230781">
    <property type="component" value="Chromosome"/>
</dbReference>
<dbReference type="CDD" id="cd02696">
    <property type="entry name" value="MurNAc-LAA"/>
    <property type="match status" value="1"/>
</dbReference>
<evidence type="ECO:0000313" key="6">
    <source>
        <dbReference type="EMBL" id="ATV65729.1"/>
    </source>
</evidence>
<evidence type="ECO:0000259" key="3">
    <source>
        <dbReference type="SMART" id="SM00646"/>
    </source>
</evidence>
<evidence type="ECO:0000256" key="1">
    <source>
        <dbReference type="ARBA" id="ARBA00022801"/>
    </source>
</evidence>
<evidence type="ECO:0000313" key="9">
    <source>
        <dbReference type="Proteomes" id="UP000228552"/>
    </source>
</evidence>
<keyword evidence="1" id="KW-0378">Hydrolase</keyword>
<dbReference type="SMART" id="SM00646">
    <property type="entry name" value="Ami_3"/>
    <property type="match status" value="1"/>
</dbReference>
<dbReference type="Proteomes" id="UP000228552">
    <property type="component" value="Chromosome"/>
</dbReference>
<evidence type="ECO:0000313" key="4">
    <source>
        <dbReference type="EMBL" id="ATV58332.1"/>
    </source>
</evidence>
<dbReference type="Proteomes" id="UP000229011">
    <property type="component" value="Unassembled WGS sequence"/>
</dbReference>
<dbReference type="GO" id="GO:0030288">
    <property type="term" value="C:outer membrane-bounded periplasmic space"/>
    <property type="evidence" value="ECO:0007669"/>
    <property type="project" value="TreeGrafter"/>
</dbReference>